<dbReference type="PROSITE" id="PS51257">
    <property type="entry name" value="PROKAR_LIPOPROTEIN"/>
    <property type="match status" value="1"/>
</dbReference>
<organism evidence="1 2">
    <name type="scientific">Runella defluvii</name>
    <dbReference type="NCBI Taxonomy" id="370973"/>
    <lineage>
        <taxon>Bacteria</taxon>
        <taxon>Pseudomonadati</taxon>
        <taxon>Bacteroidota</taxon>
        <taxon>Cytophagia</taxon>
        <taxon>Cytophagales</taxon>
        <taxon>Spirosomataceae</taxon>
        <taxon>Runella</taxon>
    </lineage>
</organism>
<evidence type="ECO:0008006" key="3">
    <source>
        <dbReference type="Google" id="ProtNLM"/>
    </source>
</evidence>
<proteinExistence type="predicted"/>
<reference evidence="1 2" key="1">
    <citation type="submission" date="2020-08" db="EMBL/GenBank/DDBJ databases">
        <title>Genomic Encyclopedia of Type Strains, Phase IV (KMG-IV): sequencing the most valuable type-strain genomes for metagenomic binning, comparative biology and taxonomic classification.</title>
        <authorList>
            <person name="Goeker M."/>
        </authorList>
    </citation>
    <scope>NUCLEOTIDE SEQUENCE [LARGE SCALE GENOMIC DNA]</scope>
    <source>
        <strain evidence="1 2">DSM 17976</strain>
    </source>
</reference>
<dbReference type="AlphaFoldDB" id="A0A7W6EP31"/>
<dbReference type="Proteomes" id="UP000541352">
    <property type="component" value="Unassembled WGS sequence"/>
</dbReference>
<protein>
    <recommendedName>
        <fullName evidence="3">DUF4292 domain-containing protein</fullName>
    </recommendedName>
</protein>
<accession>A0A7W6EP31</accession>
<sequence length="284" mass="33298">MKLNWLFFVGITLFAGLSSCHRQRQKSQQRVPTDSMAVVKVDTIVQPKKDTAIAVKPVVEHEDIKVSIENVDFRYLSAKSKISFKSKDQEIDDASVTMRMRKDSLLWLQVSKGPIEVVRGIITRDSIKIVDRYNKKVYLYDFAGLSQQFNFQLSFDLIQSILVGNMPIPKKPGQRFKKEKDYFMLRQDEGKISLENYIGEQNRRLKKLLVTEQPTKNSLTLDYEDFTQLNNYLFPYTSLIELDYESKKDQQRYQTVFRIKHQKVELSEKPLSFPFSIPAKYERN</sequence>
<gene>
    <name evidence="1" type="ORF">FHS57_001158</name>
</gene>
<evidence type="ECO:0000313" key="1">
    <source>
        <dbReference type="EMBL" id="MBB3837164.1"/>
    </source>
</evidence>
<comment type="caution">
    <text evidence="1">The sequence shown here is derived from an EMBL/GenBank/DDBJ whole genome shotgun (WGS) entry which is preliminary data.</text>
</comment>
<name>A0A7W6EP31_9BACT</name>
<dbReference type="Pfam" id="PF14125">
    <property type="entry name" value="DUF4292"/>
    <property type="match status" value="1"/>
</dbReference>
<dbReference type="RefSeq" id="WP_183971920.1">
    <property type="nucleotide sequence ID" value="NZ_JACIBY010000002.1"/>
</dbReference>
<dbReference type="EMBL" id="JACIBY010000002">
    <property type="protein sequence ID" value="MBB3837164.1"/>
    <property type="molecule type" value="Genomic_DNA"/>
</dbReference>
<dbReference type="InterPro" id="IPR025634">
    <property type="entry name" value="DUF4292"/>
</dbReference>
<keyword evidence="2" id="KW-1185">Reference proteome</keyword>
<evidence type="ECO:0000313" key="2">
    <source>
        <dbReference type="Proteomes" id="UP000541352"/>
    </source>
</evidence>